<dbReference type="InParanoid" id="D9Q2X3"/>
<dbReference type="AlphaFoldDB" id="D9Q2X3"/>
<evidence type="ECO:0000259" key="2">
    <source>
        <dbReference type="Pfam" id="PF01814"/>
    </source>
</evidence>
<name>D9Q2X3_ACIS3</name>
<protein>
    <recommendedName>
        <fullName evidence="2">Hemerythrin-like domain-containing protein</fullName>
    </recommendedName>
</protein>
<organism evidence="3 4">
    <name type="scientific">Acidilobus saccharovorans (strain DSM 16705 / JCM 18335 / VKM B-2471 / 345-15)</name>
    <dbReference type="NCBI Taxonomy" id="666510"/>
    <lineage>
        <taxon>Archaea</taxon>
        <taxon>Thermoproteota</taxon>
        <taxon>Thermoprotei</taxon>
        <taxon>Acidilobales</taxon>
        <taxon>Acidilobaceae</taxon>
        <taxon>Acidilobus</taxon>
    </lineage>
</organism>
<gene>
    <name evidence="3" type="ordered locus">ASAC_1256</name>
</gene>
<proteinExistence type="predicted"/>
<dbReference type="HOGENOM" id="CLU_095978_2_0_2"/>
<feature type="coiled-coil region" evidence="1">
    <location>
        <begin position="67"/>
        <end position="94"/>
    </location>
</feature>
<dbReference type="Pfam" id="PF01814">
    <property type="entry name" value="Hemerythrin"/>
    <property type="match status" value="1"/>
</dbReference>
<evidence type="ECO:0000313" key="4">
    <source>
        <dbReference type="Proteomes" id="UP000000346"/>
    </source>
</evidence>
<accession>D9Q2X3</accession>
<dbReference type="Proteomes" id="UP000000346">
    <property type="component" value="Chromosome"/>
</dbReference>
<dbReference type="EMBL" id="CP001742">
    <property type="protein sequence ID" value="ADL19661.1"/>
    <property type="molecule type" value="Genomic_DNA"/>
</dbReference>
<evidence type="ECO:0000256" key="1">
    <source>
        <dbReference type="SAM" id="Coils"/>
    </source>
</evidence>
<feature type="domain" description="Hemerythrin-like" evidence="2">
    <location>
        <begin position="10"/>
        <end position="132"/>
    </location>
</feature>
<keyword evidence="1" id="KW-0175">Coiled coil</keyword>
<evidence type="ECO:0000313" key="3">
    <source>
        <dbReference type="EMBL" id="ADL19661.1"/>
    </source>
</evidence>
<keyword evidence="4" id="KW-1185">Reference proteome</keyword>
<dbReference type="STRING" id="666510.ASAC_1256"/>
<dbReference type="InterPro" id="IPR012312">
    <property type="entry name" value="Hemerythrin-like"/>
</dbReference>
<reference evidence="3 4" key="1">
    <citation type="journal article" date="2010" name="Appl. Environ. Microbiol.">
        <title>The genome sequence of the crenarchaeon Acidilobus saccharovorans supports a new order, Acidilobales, and suggests an important ecological role in terrestrial acidic hot springs.</title>
        <authorList>
            <person name="Mardanov A.V."/>
            <person name="Svetlitchnyi V.A."/>
            <person name="Beletsky A.V."/>
            <person name="Prokofeva M.I."/>
            <person name="Bonch-Osmolovskaya E.A."/>
            <person name="Ravin N.V."/>
            <person name="Skryabin K.G."/>
        </authorList>
    </citation>
    <scope>NUCLEOTIDE SEQUENCE [LARGE SCALE GENOMIC DNA]</scope>
    <source>
        <strain evidence="4">DSM 16705 / JCM 18335 / VKM B-2471 / 345-15</strain>
    </source>
</reference>
<dbReference type="Gene3D" id="1.20.120.520">
    <property type="entry name" value="nmb1532 protein domain like"/>
    <property type="match status" value="1"/>
</dbReference>
<dbReference type="KEGG" id="asc:ASAC_1256"/>
<dbReference type="eggNOG" id="arCOG01471">
    <property type="taxonomic scope" value="Archaea"/>
</dbReference>
<sequence>MEAVTLGLQEEHVLIERFTTVLEWTRTRVESGIGLDEDFISSQLSFLRDFVISCHFAKEELYVFPKLRALGDDIKSLELELEEDHNAIRALTDKLKAAWETGDVSLIDAVLGDLVKRLLSHQEKENSVAFAYVEMYTSDNEKSQLLNELRLFDAKPECNKASVERQLNYMFSVMEG</sequence>